<dbReference type="RefSeq" id="WP_108387430.1">
    <property type="nucleotide sequence ID" value="NZ_QBUD01000011.1"/>
</dbReference>
<dbReference type="SUPFAM" id="SSF51182">
    <property type="entry name" value="RmlC-like cupins"/>
    <property type="match status" value="1"/>
</dbReference>
<dbReference type="Gene3D" id="2.60.120.10">
    <property type="entry name" value="Jelly Rolls"/>
    <property type="match status" value="1"/>
</dbReference>
<dbReference type="InterPro" id="IPR001387">
    <property type="entry name" value="Cro/C1-type_HTH"/>
</dbReference>
<dbReference type="PANTHER" id="PTHR46797">
    <property type="entry name" value="HTH-TYPE TRANSCRIPTIONAL REGULATOR"/>
    <property type="match status" value="1"/>
</dbReference>
<comment type="caution">
    <text evidence="3">The sequence shown here is derived from an EMBL/GenBank/DDBJ whole genome shotgun (WGS) entry which is preliminary data.</text>
</comment>
<dbReference type="GO" id="GO:0003700">
    <property type="term" value="F:DNA-binding transcription factor activity"/>
    <property type="evidence" value="ECO:0007669"/>
    <property type="project" value="TreeGrafter"/>
</dbReference>
<dbReference type="Pfam" id="PF01381">
    <property type="entry name" value="HTH_3"/>
    <property type="match status" value="1"/>
</dbReference>
<dbReference type="Gene3D" id="1.10.260.40">
    <property type="entry name" value="lambda repressor-like DNA-binding domains"/>
    <property type="match status" value="1"/>
</dbReference>
<dbReference type="InterPro" id="IPR010982">
    <property type="entry name" value="Lambda_DNA-bd_dom_sf"/>
</dbReference>
<dbReference type="SUPFAM" id="SSF47413">
    <property type="entry name" value="lambda repressor-like DNA-binding domains"/>
    <property type="match status" value="1"/>
</dbReference>
<dbReference type="EMBL" id="QBUD01000011">
    <property type="protein sequence ID" value="PUB12049.1"/>
    <property type="molecule type" value="Genomic_DNA"/>
</dbReference>
<dbReference type="GO" id="GO:0005829">
    <property type="term" value="C:cytosol"/>
    <property type="evidence" value="ECO:0007669"/>
    <property type="project" value="TreeGrafter"/>
</dbReference>
<dbReference type="Pfam" id="PF07883">
    <property type="entry name" value="Cupin_2"/>
    <property type="match status" value="1"/>
</dbReference>
<dbReference type="CDD" id="cd02209">
    <property type="entry name" value="cupin_XRE_C"/>
    <property type="match status" value="1"/>
</dbReference>
<sequence>MIDKPAIDLAVGQALNRLRMERGLTVTSLATRAGVSPAMVSRIEKAQVSPSLATLSALAGALSVPVMALLAEHEQAADIYYVKEGQGLPSRRVTPDHSHDYLLLGKHGGPGGRFDAARIRIEAADAGTLPGYQHEGYAFIHVLSGAATYRCGGEVIPLGPGDSVSFDAKLPHGFAEITGDHIEFLTVTSRPA</sequence>
<name>A0A2T6KB00_9RHOB</name>
<dbReference type="AlphaFoldDB" id="A0A2T6KB00"/>
<protein>
    <submittedName>
        <fullName evidence="3">XRE family transcriptional regulator</fullName>
    </submittedName>
</protein>
<accession>A0A2T6KB00</accession>
<dbReference type="OrthoDB" id="9814751at2"/>
<evidence type="ECO:0000313" key="3">
    <source>
        <dbReference type="EMBL" id="PUB12049.1"/>
    </source>
</evidence>
<dbReference type="InterPro" id="IPR011051">
    <property type="entry name" value="RmlC_Cupin_sf"/>
</dbReference>
<dbReference type="CDD" id="cd00093">
    <property type="entry name" value="HTH_XRE"/>
    <property type="match status" value="1"/>
</dbReference>
<dbReference type="InterPro" id="IPR014710">
    <property type="entry name" value="RmlC-like_jellyroll"/>
</dbReference>
<evidence type="ECO:0000256" key="1">
    <source>
        <dbReference type="ARBA" id="ARBA00023125"/>
    </source>
</evidence>
<organism evidence="3 4">
    <name type="scientific">Yoonia sediminilitoris</name>
    <dbReference type="NCBI Taxonomy" id="1286148"/>
    <lineage>
        <taxon>Bacteria</taxon>
        <taxon>Pseudomonadati</taxon>
        <taxon>Pseudomonadota</taxon>
        <taxon>Alphaproteobacteria</taxon>
        <taxon>Rhodobacterales</taxon>
        <taxon>Paracoccaceae</taxon>
        <taxon>Yoonia</taxon>
    </lineage>
</organism>
<dbReference type="Proteomes" id="UP000244523">
    <property type="component" value="Unassembled WGS sequence"/>
</dbReference>
<proteinExistence type="predicted"/>
<gene>
    <name evidence="3" type="ORF">C8N45_11126</name>
</gene>
<feature type="domain" description="HTH cro/C1-type" evidence="2">
    <location>
        <begin position="15"/>
        <end position="69"/>
    </location>
</feature>
<keyword evidence="1" id="KW-0238">DNA-binding</keyword>
<dbReference type="SMART" id="SM00530">
    <property type="entry name" value="HTH_XRE"/>
    <property type="match status" value="1"/>
</dbReference>
<keyword evidence="4" id="KW-1185">Reference proteome</keyword>
<dbReference type="PROSITE" id="PS50943">
    <property type="entry name" value="HTH_CROC1"/>
    <property type="match status" value="1"/>
</dbReference>
<evidence type="ECO:0000259" key="2">
    <source>
        <dbReference type="PROSITE" id="PS50943"/>
    </source>
</evidence>
<evidence type="ECO:0000313" key="4">
    <source>
        <dbReference type="Proteomes" id="UP000244523"/>
    </source>
</evidence>
<dbReference type="InterPro" id="IPR013096">
    <property type="entry name" value="Cupin_2"/>
</dbReference>
<dbReference type="PANTHER" id="PTHR46797:SF1">
    <property type="entry name" value="METHYLPHOSPHONATE SYNTHASE"/>
    <property type="match status" value="1"/>
</dbReference>
<reference evidence="3 4" key="1">
    <citation type="submission" date="2018-04" db="EMBL/GenBank/DDBJ databases">
        <title>Genomic Encyclopedia of Archaeal and Bacterial Type Strains, Phase II (KMG-II): from individual species to whole genera.</title>
        <authorList>
            <person name="Goeker M."/>
        </authorList>
    </citation>
    <scope>NUCLEOTIDE SEQUENCE [LARGE SCALE GENOMIC DNA]</scope>
    <source>
        <strain evidence="3 4">DSM 29955</strain>
    </source>
</reference>
<dbReference type="GO" id="GO:0003677">
    <property type="term" value="F:DNA binding"/>
    <property type="evidence" value="ECO:0007669"/>
    <property type="project" value="UniProtKB-KW"/>
</dbReference>
<dbReference type="InterPro" id="IPR050807">
    <property type="entry name" value="TransReg_Diox_bact_type"/>
</dbReference>